<feature type="compositionally biased region" description="Low complexity" evidence="1">
    <location>
        <begin position="806"/>
        <end position="832"/>
    </location>
</feature>
<dbReference type="RefSeq" id="XP_033591762.1">
    <property type="nucleotide sequence ID" value="XM_033730833.1"/>
</dbReference>
<feature type="compositionally biased region" description="Low complexity" evidence="1">
    <location>
        <begin position="878"/>
        <end position="891"/>
    </location>
</feature>
<feature type="compositionally biased region" description="Pro residues" evidence="1">
    <location>
        <begin position="892"/>
        <end position="903"/>
    </location>
</feature>
<dbReference type="AlphaFoldDB" id="A0A6A6Q0I2"/>
<dbReference type="InterPro" id="IPR023696">
    <property type="entry name" value="Ureohydrolase_dom_sf"/>
</dbReference>
<dbReference type="FunFam" id="3.40.800.20:FF:000011">
    <property type="entry name" value="Histone deacetylase HOS3"/>
    <property type="match status" value="1"/>
</dbReference>
<protein>
    <submittedName>
        <fullName evidence="3">Histone deacetylase domain-containing protein</fullName>
    </submittedName>
</protein>
<dbReference type="PANTHER" id="PTHR47558">
    <property type="entry name" value="HISTONE DEACETYLASE HOS3"/>
    <property type="match status" value="1"/>
</dbReference>
<dbReference type="Gene3D" id="3.40.800.20">
    <property type="entry name" value="Histone deacetylase domain"/>
    <property type="match status" value="1"/>
</dbReference>
<feature type="compositionally biased region" description="Polar residues" evidence="1">
    <location>
        <begin position="21"/>
        <end position="42"/>
    </location>
</feature>
<dbReference type="EMBL" id="MU001633">
    <property type="protein sequence ID" value="KAF2485193.1"/>
    <property type="molecule type" value="Genomic_DNA"/>
</dbReference>
<feature type="compositionally biased region" description="Polar residues" evidence="1">
    <location>
        <begin position="51"/>
        <end position="68"/>
    </location>
</feature>
<dbReference type="PANTHER" id="PTHR47558:SF1">
    <property type="entry name" value="HISTONE DEACETYLASE HOS3"/>
    <property type="match status" value="1"/>
</dbReference>
<name>A0A6A6Q0I2_9PEZI</name>
<dbReference type="SUPFAM" id="SSF52768">
    <property type="entry name" value="Arginase/deacetylase"/>
    <property type="match status" value="1"/>
</dbReference>
<dbReference type="InterPro" id="IPR023801">
    <property type="entry name" value="His_deacetylse_dom"/>
</dbReference>
<evidence type="ECO:0000259" key="2">
    <source>
        <dbReference type="Pfam" id="PF00850"/>
    </source>
</evidence>
<dbReference type="GO" id="GO:0004407">
    <property type="term" value="F:histone deacetylase activity"/>
    <property type="evidence" value="ECO:0007669"/>
    <property type="project" value="TreeGrafter"/>
</dbReference>
<dbReference type="GO" id="GO:0010468">
    <property type="term" value="P:regulation of gene expression"/>
    <property type="evidence" value="ECO:0007669"/>
    <property type="project" value="UniProtKB-ARBA"/>
</dbReference>
<organism evidence="3 4">
    <name type="scientific">Neohortaea acidophila</name>
    <dbReference type="NCBI Taxonomy" id="245834"/>
    <lineage>
        <taxon>Eukaryota</taxon>
        <taxon>Fungi</taxon>
        <taxon>Dikarya</taxon>
        <taxon>Ascomycota</taxon>
        <taxon>Pezizomycotina</taxon>
        <taxon>Dothideomycetes</taxon>
        <taxon>Dothideomycetidae</taxon>
        <taxon>Mycosphaerellales</taxon>
        <taxon>Teratosphaeriaceae</taxon>
        <taxon>Neohortaea</taxon>
    </lineage>
</organism>
<gene>
    <name evidence="3" type="ORF">BDY17DRAFT_247565</name>
</gene>
<evidence type="ECO:0000313" key="4">
    <source>
        <dbReference type="Proteomes" id="UP000799767"/>
    </source>
</evidence>
<feature type="compositionally biased region" description="Polar residues" evidence="1">
    <location>
        <begin position="1091"/>
        <end position="1104"/>
    </location>
</feature>
<keyword evidence="4" id="KW-1185">Reference proteome</keyword>
<feature type="region of interest" description="Disordered" evidence="1">
    <location>
        <begin position="723"/>
        <end position="908"/>
    </location>
</feature>
<dbReference type="OrthoDB" id="5232919at2759"/>
<evidence type="ECO:0000256" key="1">
    <source>
        <dbReference type="SAM" id="MobiDB-lite"/>
    </source>
</evidence>
<feature type="domain" description="Histone deacetylase" evidence="2">
    <location>
        <begin position="248"/>
        <end position="585"/>
    </location>
</feature>
<feature type="region of interest" description="Disordered" evidence="1">
    <location>
        <begin position="1021"/>
        <end position="1163"/>
    </location>
</feature>
<dbReference type="InterPro" id="IPR000286">
    <property type="entry name" value="HDACs"/>
</dbReference>
<dbReference type="InterPro" id="IPR053244">
    <property type="entry name" value="HDAC_HD_type_1"/>
</dbReference>
<proteinExistence type="predicted"/>
<feature type="compositionally biased region" description="Basic and acidic residues" evidence="1">
    <location>
        <begin position="1148"/>
        <end position="1163"/>
    </location>
</feature>
<feature type="compositionally biased region" description="Pro residues" evidence="1">
    <location>
        <begin position="833"/>
        <end position="843"/>
    </location>
</feature>
<evidence type="ECO:0000313" key="3">
    <source>
        <dbReference type="EMBL" id="KAF2485193.1"/>
    </source>
</evidence>
<dbReference type="PRINTS" id="PR01270">
    <property type="entry name" value="HDASUPER"/>
</dbReference>
<accession>A0A6A6Q0I2</accession>
<feature type="compositionally biased region" description="Low complexity" evidence="1">
    <location>
        <begin position="780"/>
        <end position="791"/>
    </location>
</feature>
<feature type="region of interest" description="Disordered" evidence="1">
    <location>
        <begin position="1"/>
        <end position="122"/>
    </location>
</feature>
<dbReference type="CDD" id="cd09998">
    <property type="entry name" value="HDAC_Hos3"/>
    <property type="match status" value="1"/>
</dbReference>
<dbReference type="GO" id="GO:0005634">
    <property type="term" value="C:nucleus"/>
    <property type="evidence" value="ECO:0007669"/>
    <property type="project" value="TreeGrafter"/>
</dbReference>
<dbReference type="GeneID" id="54471835"/>
<reference evidence="3" key="1">
    <citation type="journal article" date="2020" name="Stud. Mycol.">
        <title>101 Dothideomycetes genomes: a test case for predicting lifestyles and emergence of pathogens.</title>
        <authorList>
            <person name="Haridas S."/>
            <person name="Albert R."/>
            <person name="Binder M."/>
            <person name="Bloem J."/>
            <person name="Labutti K."/>
            <person name="Salamov A."/>
            <person name="Andreopoulos B."/>
            <person name="Baker S."/>
            <person name="Barry K."/>
            <person name="Bills G."/>
            <person name="Bluhm B."/>
            <person name="Cannon C."/>
            <person name="Castanera R."/>
            <person name="Culley D."/>
            <person name="Daum C."/>
            <person name="Ezra D."/>
            <person name="Gonzalez J."/>
            <person name="Henrissat B."/>
            <person name="Kuo A."/>
            <person name="Liang C."/>
            <person name="Lipzen A."/>
            <person name="Lutzoni F."/>
            <person name="Magnuson J."/>
            <person name="Mondo S."/>
            <person name="Nolan M."/>
            <person name="Ohm R."/>
            <person name="Pangilinan J."/>
            <person name="Park H.-J."/>
            <person name="Ramirez L."/>
            <person name="Alfaro M."/>
            <person name="Sun H."/>
            <person name="Tritt A."/>
            <person name="Yoshinaga Y."/>
            <person name="Zwiers L.-H."/>
            <person name="Turgeon B."/>
            <person name="Goodwin S."/>
            <person name="Spatafora J."/>
            <person name="Crous P."/>
            <person name="Grigoriev I."/>
        </authorList>
    </citation>
    <scope>NUCLEOTIDE SEQUENCE</scope>
    <source>
        <strain evidence="3">CBS 113389</strain>
    </source>
</reference>
<dbReference type="InterPro" id="IPR037138">
    <property type="entry name" value="His_deacetylse_dom_sf"/>
</dbReference>
<dbReference type="Proteomes" id="UP000799767">
    <property type="component" value="Unassembled WGS sequence"/>
</dbReference>
<feature type="compositionally biased region" description="Polar residues" evidence="1">
    <location>
        <begin position="1021"/>
        <end position="1077"/>
    </location>
</feature>
<sequence>METHLGHGGPPSLTLEPIQPPATSETNGAANTVSTNATSSPLASVPPTPNPHGSTSHRTAQPSTSPLPQRSPKAVRRASSGMSLDDRPSSSPAALRHKSSRTSLGAHTEDGERRPTPKRSISNLISGLREAQARMESIEEPLALTAPQIAADHFTRELLGHSQDGAAESETMVIIHDACYGHRFSRLKTTKSHLSMIVERPERIHASVLGASAAYVRLGGHHIGGTNAPHPNIRTPGAPAFKIRRTTRALDVTSSYVTNVHGTAWMTELRDLCNLAGERLAAGVKELTRTPSPTQPEKPEFHAGDLYLSAESLNAFQGALGGVADAVDAVFVPGAQTKRAFVAVRPPGHHCSANYPSGFCWLNNVHVGIEYAAQLHGLTHAAILDFDLHHGDGSQAITWERNSKNNAKRLNAKPNSKLKLGPDIGYYSLHDINSYPCEMGDDEKVQAASLCIDNAHGQSIWNVHLQPWKTEKEFWELYETKYRVLLQKARSFLQHHTSRLKEDGRVMPKAALFISAGFDASEWEGAGMQRHKVNVPTEFYARFTRDVVDLAQEADLACDGRVISVLEGGYSDRALCSGVLSHLSGLCATPVDSLKTESSTADSLDQMMNGLGLNGRAGPVTPFRYNKAWWSPANLTALEMRINPPPPPQMKKTRVGQQPTYATPTESFAYKVVDADKFARSISGTMREVPQPARLPTPPLPEVDWIIATQELSKFLIPTDRQTKSCTAEELAGPKIKRDPGNAIPPAAVADAMQPRQLRHRKSKLPLYPESTHSDETESVRSVSQSSSRRQTISELPSSSAIPEPTTGRRASRRLSAGSALSALTSLDTADAPPVPPLPPQAPEPLAFRPLPLEPAGGATLPVKKTRAPTKKEPASSAPGTPRRATKAAPATPAPAHAPPPVPAAAASGELDALTAGMKKVTLKVGTREEHDRKQKERVDAERRARALKAAETRRVNAAAKKAAKESAVSSPVVGSQQAPIRSVGMADGSAIPSFVSTVPAHDAAILPAPAWSGLASLANTSEPAGSNVDTSTPVNGITSNNWGTSNRTLPPTAAISTSQQPPINPPSNDQTPTQEIPTPLFHTPAPPSLAQETQVRTPAPATQPTLHPSTSRPPPRSPEGTPLPVWSSTGMIPFAAAPSNVTSAADSEGRSIWDVPETPRRL</sequence>
<dbReference type="Pfam" id="PF00850">
    <property type="entry name" value="Hist_deacetyl"/>
    <property type="match status" value="1"/>
</dbReference>